<keyword evidence="3" id="KW-1185">Reference proteome</keyword>
<feature type="region of interest" description="Disordered" evidence="1">
    <location>
        <begin position="1"/>
        <end position="446"/>
    </location>
</feature>
<evidence type="ECO:0000313" key="3">
    <source>
        <dbReference type="Proteomes" id="UP000823388"/>
    </source>
</evidence>
<feature type="compositionally biased region" description="Low complexity" evidence="1">
    <location>
        <begin position="330"/>
        <end position="341"/>
    </location>
</feature>
<comment type="caution">
    <text evidence="2">The sequence shown here is derived from an EMBL/GenBank/DDBJ whole genome shotgun (WGS) entry which is preliminary data.</text>
</comment>
<feature type="compositionally biased region" description="Basic and acidic residues" evidence="1">
    <location>
        <begin position="423"/>
        <end position="442"/>
    </location>
</feature>
<name>A0A8T0RU90_PANVG</name>
<evidence type="ECO:0000256" key="1">
    <source>
        <dbReference type="SAM" id="MobiDB-lite"/>
    </source>
</evidence>
<organism evidence="2 3">
    <name type="scientific">Panicum virgatum</name>
    <name type="common">Blackwell switchgrass</name>
    <dbReference type="NCBI Taxonomy" id="38727"/>
    <lineage>
        <taxon>Eukaryota</taxon>
        <taxon>Viridiplantae</taxon>
        <taxon>Streptophyta</taxon>
        <taxon>Embryophyta</taxon>
        <taxon>Tracheophyta</taxon>
        <taxon>Spermatophyta</taxon>
        <taxon>Magnoliopsida</taxon>
        <taxon>Liliopsida</taxon>
        <taxon>Poales</taxon>
        <taxon>Poaceae</taxon>
        <taxon>PACMAD clade</taxon>
        <taxon>Panicoideae</taxon>
        <taxon>Panicodae</taxon>
        <taxon>Paniceae</taxon>
        <taxon>Panicinae</taxon>
        <taxon>Panicum</taxon>
        <taxon>Panicum sect. Hiantes</taxon>
    </lineage>
</organism>
<feature type="compositionally biased region" description="Basic residues" evidence="1">
    <location>
        <begin position="302"/>
        <end position="313"/>
    </location>
</feature>
<feature type="compositionally biased region" description="Basic residues" evidence="1">
    <location>
        <begin position="360"/>
        <end position="369"/>
    </location>
</feature>
<dbReference type="AlphaFoldDB" id="A0A8T0RU90"/>
<sequence length="475" mass="50799">MKPVSGTPFLRHSSAKRPQHAPSASAQQTREAQGSVSPKARERTGVRLPALGSRPRATPPPWRGSHTVPRPRCVRPARRTTAAAPARRAARARSARRAARRSPRRGPPPPPPLFELAPSRPEPPWPRMEGGRRRRGRREGDEGGESAGQGRRGKARPRRARPPPCAELPGAESGPPSLSRAAELEPCRPSRRARGPLQLGREEESRRGGRHGPAREGGRAPPWGSSPGREREGGRPPPCLAAQARPGPSNPAAGGRGRDGRPPPARGARPEMRRRRPRGVGRRPRGVGRRRGGGRVGEAARLRRRARLRHRPARPPERAASSTRVEGAEGEAAAWTAPFAGLLATPPRPSGAPFPPLLPRRLRGARRRSGSPGGRHGRGLALQWPRAPPPRGAVAREGGGPPAGEQQGALRALPATGAGRAAGEGRRRPLAAEEKQGRRETWGEGVDGWEIRLGGSHSSGIVEEVGGIDLSRKCR</sequence>
<protein>
    <submittedName>
        <fullName evidence="2">Uncharacterized protein</fullName>
    </submittedName>
</protein>
<proteinExistence type="predicted"/>
<feature type="compositionally biased region" description="Basic residues" evidence="1">
    <location>
        <begin position="272"/>
        <end position="293"/>
    </location>
</feature>
<accession>A0A8T0RU90</accession>
<feature type="compositionally biased region" description="Polar residues" evidence="1">
    <location>
        <begin position="22"/>
        <end position="36"/>
    </location>
</feature>
<reference evidence="2" key="1">
    <citation type="submission" date="2020-05" db="EMBL/GenBank/DDBJ databases">
        <title>WGS assembly of Panicum virgatum.</title>
        <authorList>
            <person name="Lovell J.T."/>
            <person name="Jenkins J."/>
            <person name="Shu S."/>
            <person name="Juenger T.E."/>
            <person name="Schmutz J."/>
        </authorList>
    </citation>
    <scope>NUCLEOTIDE SEQUENCE</scope>
    <source>
        <strain evidence="2">AP13</strain>
    </source>
</reference>
<feature type="compositionally biased region" description="Low complexity" evidence="1">
    <location>
        <begin position="403"/>
        <end position="421"/>
    </location>
</feature>
<dbReference type="Proteomes" id="UP000823388">
    <property type="component" value="Chromosome 5N"/>
</dbReference>
<feature type="compositionally biased region" description="Basic residues" evidence="1">
    <location>
        <begin position="88"/>
        <end position="104"/>
    </location>
</feature>
<dbReference type="EMBL" id="CM029046">
    <property type="protein sequence ID" value="KAG2590072.1"/>
    <property type="molecule type" value="Genomic_DNA"/>
</dbReference>
<gene>
    <name evidence="2" type="ORF">PVAP13_5NG311873</name>
</gene>
<feature type="compositionally biased region" description="Basic and acidic residues" evidence="1">
    <location>
        <begin position="200"/>
        <end position="218"/>
    </location>
</feature>
<feature type="compositionally biased region" description="Basic residues" evidence="1">
    <location>
        <begin position="151"/>
        <end position="161"/>
    </location>
</feature>
<feature type="compositionally biased region" description="Pro residues" evidence="1">
    <location>
        <begin position="346"/>
        <end position="358"/>
    </location>
</feature>
<evidence type="ECO:0000313" key="2">
    <source>
        <dbReference type="EMBL" id="KAG2590072.1"/>
    </source>
</evidence>